<proteinExistence type="inferred from homology"/>
<reference evidence="8 9" key="1">
    <citation type="submission" date="2019-05" db="EMBL/GenBank/DDBJ databases">
        <title>The compact genome of Giardia muris reveals important steps in the evolution of intestinal protozoan parasites.</title>
        <authorList>
            <person name="Xu F."/>
            <person name="Jimenez-Gonzalez A."/>
            <person name="Einarsson E."/>
            <person name="Astvaldsson A."/>
            <person name="Peirasmaki D."/>
            <person name="Eckmann L."/>
            <person name="Andersson J.O."/>
            <person name="Svard S.G."/>
            <person name="Jerlstrom-Hultqvist J."/>
        </authorList>
    </citation>
    <scope>NUCLEOTIDE SEQUENCE [LARGE SCALE GENOMIC DNA]</scope>
    <source>
        <strain evidence="8 9">Roberts-Thomson</strain>
    </source>
</reference>
<dbReference type="EC" id="3.1.1.-" evidence="5"/>
<dbReference type="InterPro" id="IPR000073">
    <property type="entry name" value="AB_hydrolase_1"/>
</dbReference>
<evidence type="ECO:0000313" key="9">
    <source>
        <dbReference type="Proteomes" id="UP000315496"/>
    </source>
</evidence>
<comment type="caution">
    <text evidence="8">The sequence shown here is derived from an EMBL/GenBank/DDBJ whole genome shotgun (WGS) entry which is preliminary data.</text>
</comment>
<dbReference type="Proteomes" id="UP000315496">
    <property type="component" value="Chromosome 4"/>
</dbReference>
<dbReference type="InterPro" id="IPR029058">
    <property type="entry name" value="AB_hydrolase_fold"/>
</dbReference>
<keyword evidence="3 5" id="KW-0378">Hydrolase</keyword>
<gene>
    <name evidence="8" type="ORF">GMRT_12805</name>
</gene>
<sequence length="368" mass="40597">MRSVLPTSCLSAVPEDVEGTVPSSPPKGAELSFSRSYTECFDDRFMVETSDLNINVYSKGTFDQMPLFFCIHGAGFSGLSFGPLVQRIASEVYCVAPDLRGHGLTVQKDGSTTPGADLTVERFLDDAQAVIKDIFDNRFTPKENASDKRTLILCGHSLGGSLAAKLAARLQADYDVPLCILIDITESVAIGAIPNMSTVIRKKPTVFNTEAALANWLVASHTLLNKSAALFQAPGLIYGKDSETPGKVIADLGASGENWKAWFEGLNDCFYTKFQGYRLLFISGMEKLDKDTEIMHMQGRLAIEVIKGANHNLHEEKPNELAFFLIRYLRRMHYTRGLLGKPFNFTSKDPDEDPIPLNDLRTQFGDPK</sequence>
<dbReference type="OrthoDB" id="194865at2759"/>
<dbReference type="PIRSF" id="PIRSF022950">
    <property type="entry name" value="PPase_methylesterase_euk"/>
    <property type="match status" value="1"/>
</dbReference>
<keyword evidence="2 5" id="KW-0719">Serine esterase</keyword>
<organism evidence="8 9">
    <name type="scientific">Giardia muris</name>
    <dbReference type="NCBI Taxonomy" id="5742"/>
    <lineage>
        <taxon>Eukaryota</taxon>
        <taxon>Metamonada</taxon>
        <taxon>Diplomonadida</taxon>
        <taxon>Hexamitidae</taxon>
        <taxon>Giardiinae</taxon>
        <taxon>Giardia</taxon>
    </lineage>
</organism>
<dbReference type="EMBL" id="VDLU01000004">
    <property type="protein sequence ID" value="TNJ27115.1"/>
    <property type="molecule type" value="Genomic_DNA"/>
</dbReference>
<comment type="catalytic activity">
    <reaction evidence="4">
        <text>[phosphatase 2A protein]-C-terminal L-leucine methyl ester + H2O = [phosphatase 2A protein]-C-terminal L-leucine + methanol + H(+)</text>
        <dbReference type="Rhea" id="RHEA:48548"/>
        <dbReference type="Rhea" id="RHEA-COMP:12134"/>
        <dbReference type="Rhea" id="RHEA-COMP:12135"/>
        <dbReference type="ChEBI" id="CHEBI:15377"/>
        <dbReference type="ChEBI" id="CHEBI:15378"/>
        <dbReference type="ChEBI" id="CHEBI:17790"/>
        <dbReference type="ChEBI" id="CHEBI:90516"/>
        <dbReference type="ChEBI" id="CHEBI:90517"/>
        <dbReference type="EC" id="3.1.1.89"/>
    </reaction>
</comment>
<dbReference type="Pfam" id="PF12697">
    <property type="entry name" value="Abhydrolase_6"/>
    <property type="match status" value="1"/>
</dbReference>
<feature type="domain" description="AB hydrolase-1" evidence="7">
    <location>
        <begin position="69"/>
        <end position="322"/>
    </location>
</feature>
<dbReference type="SUPFAM" id="SSF53474">
    <property type="entry name" value="alpha/beta-Hydrolases"/>
    <property type="match status" value="1"/>
</dbReference>
<dbReference type="PANTHER" id="PTHR14189:SF0">
    <property type="entry name" value="PROTEIN PHOSPHATASE METHYLESTERASE 1"/>
    <property type="match status" value="1"/>
</dbReference>
<comment type="function">
    <text evidence="5">Demethylates proteins that have been reversibly carboxymethylated.</text>
</comment>
<evidence type="ECO:0000313" key="8">
    <source>
        <dbReference type="EMBL" id="TNJ27115.1"/>
    </source>
</evidence>
<feature type="active site" evidence="6">
    <location>
        <position position="157"/>
    </location>
</feature>
<feature type="active site" evidence="6">
    <location>
        <position position="183"/>
    </location>
</feature>
<dbReference type="AlphaFoldDB" id="A0A4Z1SQD1"/>
<dbReference type="PANTHER" id="PTHR14189">
    <property type="entry name" value="PROTEIN PHOSPHATASE METHYLESTERASE-1 RELATED"/>
    <property type="match status" value="1"/>
</dbReference>
<dbReference type="InterPro" id="IPR016812">
    <property type="entry name" value="PPase_methylesterase_euk"/>
</dbReference>
<protein>
    <recommendedName>
        <fullName evidence="5">Protein phosphatase methylesterase 1</fullName>
        <shortName evidence="5">PME-1</shortName>
        <ecNumber evidence="5">3.1.1.-</ecNumber>
    </recommendedName>
</protein>
<evidence type="ECO:0000256" key="3">
    <source>
        <dbReference type="ARBA" id="ARBA00022801"/>
    </source>
</evidence>
<evidence type="ECO:0000256" key="5">
    <source>
        <dbReference type="PIRNR" id="PIRNR022950"/>
    </source>
</evidence>
<dbReference type="GO" id="GO:0051723">
    <property type="term" value="F:protein methylesterase activity"/>
    <property type="evidence" value="ECO:0007669"/>
    <property type="project" value="UniProtKB-EC"/>
</dbReference>
<accession>A0A4Z1SQD1</accession>
<feature type="active site" evidence="6">
    <location>
        <position position="311"/>
    </location>
</feature>
<evidence type="ECO:0000256" key="6">
    <source>
        <dbReference type="PIRSR" id="PIRSR022950-1"/>
    </source>
</evidence>
<evidence type="ECO:0000259" key="7">
    <source>
        <dbReference type="Pfam" id="PF12697"/>
    </source>
</evidence>
<evidence type="ECO:0000256" key="1">
    <source>
        <dbReference type="ARBA" id="ARBA00008645"/>
    </source>
</evidence>
<dbReference type="VEuPathDB" id="GiardiaDB:GMRT_12805"/>
<keyword evidence="9" id="KW-1185">Reference proteome</keyword>
<comment type="similarity">
    <text evidence="1 5">Belongs to the AB hydrolase superfamily.</text>
</comment>
<dbReference type="Gene3D" id="3.40.50.1820">
    <property type="entry name" value="alpha/beta hydrolase"/>
    <property type="match status" value="1"/>
</dbReference>
<evidence type="ECO:0000256" key="2">
    <source>
        <dbReference type="ARBA" id="ARBA00022487"/>
    </source>
</evidence>
<evidence type="ECO:0000256" key="4">
    <source>
        <dbReference type="ARBA" id="ARBA00049203"/>
    </source>
</evidence>
<name>A0A4Z1SQD1_GIAMU</name>